<evidence type="ECO:0000256" key="6">
    <source>
        <dbReference type="ARBA" id="ARBA00022990"/>
    </source>
</evidence>
<dbReference type="CDD" id="cd07724">
    <property type="entry name" value="POD-like_MBL-fold"/>
    <property type="match status" value="1"/>
</dbReference>
<dbReference type="FunFam" id="3.60.15.10:FF:000013">
    <property type="entry name" value="Persulfide dioxygenase ETHE1, mitochondrial"/>
    <property type="match status" value="1"/>
</dbReference>
<evidence type="ECO:0000313" key="11">
    <source>
        <dbReference type="Proteomes" id="UP000201728"/>
    </source>
</evidence>
<dbReference type="PANTHER" id="PTHR43084">
    <property type="entry name" value="PERSULFIDE DIOXYGENASE ETHE1"/>
    <property type="match status" value="1"/>
</dbReference>
<dbReference type="GO" id="GO:0016787">
    <property type="term" value="F:hydrolase activity"/>
    <property type="evidence" value="ECO:0007669"/>
    <property type="project" value="UniProtKB-KW"/>
</dbReference>
<evidence type="ECO:0000256" key="3">
    <source>
        <dbReference type="ARBA" id="ARBA00022723"/>
    </source>
</evidence>
<keyword evidence="7" id="KW-0560">Oxidoreductase</keyword>
<evidence type="ECO:0000256" key="2">
    <source>
        <dbReference type="ARBA" id="ARBA00006759"/>
    </source>
</evidence>
<organism evidence="10 11">
    <name type="scientific">Legionella clemsonensis</name>
    <dbReference type="NCBI Taxonomy" id="1867846"/>
    <lineage>
        <taxon>Bacteria</taxon>
        <taxon>Pseudomonadati</taxon>
        <taxon>Pseudomonadota</taxon>
        <taxon>Gammaproteobacteria</taxon>
        <taxon>Legionellales</taxon>
        <taxon>Legionellaceae</taxon>
        <taxon>Legionella</taxon>
    </lineage>
</organism>
<dbReference type="GO" id="GO:0006749">
    <property type="term" value="P:glutathione metabolic process"/>
    <property type="evidence" value="ECO:0007669"/>
    <property type="project" value="InterPro"/>
</dbReference>
<evidence type="ECO:0000259" key="9">
    <source>
        <dbReference type="SMART" id="SM00849"/>
    </source>
</evidence>
<dbReference type="InterPro" id="IPR001279">
    <property type="entry name" value="Metallo-B-lactamas"/>
</dbReference>
<dbReference type="InterPro" id="IPR044528">
    <property type="entry name" value="POD-like_MBL-fold"/>
</dbReference>
<dbReference type="SUPFAM" id="SSF56281">
    <property type="entry name" value="Metallo-hydrolase/oxidoreductase"/>
    <property type="match status" value="1"/>
</dbReference>
<evidence type="ECO:0000256" key="1">
    <source>
        <dbReference type="ARBA" id="ARBA00001954"/>
    </source>
</evidence>
<evidence type="ECO:0000256" key="5">
    <source>
        <dbReference type="ARBA" id="ARBA00022964"/>
    </source>
</evidence>
<dbReference type="PANTHER" id="PTHR43084:SF1">
    <property type="entry name" value="PERSULFIDE DIOXYGENASE ETHE1, MITOCHONDRIAL"/>
    <property type="match status" value="1"/>
</dbReference>
<comment type="cofactor">
    <cofactor evidence="1">
        <name>Fe(2+)</name>
        <dbReference type="ChEBI" id="CHEBI:29033"/>
    </cofactor>
</comment>
<dbReference type="EMBL" id="CP016397">
    <property type="protein sequence ID" value="ASQ46404.1"/>
    <property type="molecule type" value="Genomic_DNA"/>
</dbReference>
<keyword evidence="6" id="KW-0007">Acetylation</keyword>
<evidence type="ECO:0000256" key="4">
    <source>
        <dbReference type="ARBA" id="ARBA00022946"/>
    </source>
</evidence>
<dbReference type="EC" id="3.-.-.-" evidence="10"/>
<keyword evidence="5" id="KW-0223">Dioxygenase</keyword>
<keyword evidence="10" id="KW-0378">Hydrolase</keyword>
<protein>
    <submittedName>
        <fullName evidence="10">Beta-lactamase hydrolase-like protein</fullName>
        <ecNumber evidence="10">3.-.-.-</ecNumber>
    </submittedName>
</protein>
<dbReference type="RefSeq" id="WP_094091265.1">
    <property type="nucleotide sequence ID" value="NZ_CP016397.1"/>
</dbReference>
<dbReference type="AlphaFoldDB" id="A0A222P3H3"/>
<keyword evidence="4" id="KW-0809">Transit peptide</keyword>
<accession>A0A222P3H3</accession>
<gene>
    <name evidence="10" type="primary">blh</name>
    <name evidence="10" type="ORF">clem_09270</name>
</gene>
<dbReference type="InterPro" id="IPR051682">
    <property type="entry name" value="Mito_Persulfide_Diox"/>
</dbReference>
<dbReference type="OrthoDB" id="9784009at2"/>
<dbReference type="KEGG" id="lcd:clem_09270"/>
<dbReference type="GO" id="GO:0050313">
    <property type="term" value="F:sulfur dioxygenase activity"/>
    <property type="evidence" value="ECO:0007669"/>
    <property type="project" value="InterPro"/>
</dbReference>
<dbReference type="InterPro" id="IPR036866">
    <property type="entry name" value="RibonucZ/Hydroxyglut_hydro"/>
</dbReference>
<dbReference type="Pfam" id="PF00753">
    <property type="entry name" value="Lactamase_B"/>
    <property type="match status" value="1"/>
</dbReference>
<reference evidence="11" key="1">
    <citation type="submission" date="2016-07" db="EMBL/GenBank/DDBJ databases">
        <authorList>
            <person name="Florea S."/>
            <person name="Webb J.S."/>
            <person name="Jaromczyk J."/>
            <person name="Schardl C.L."/>
        </authorList>
    </citation>
    <scope>NUCLEOTIDE SEQUENCE [LARGE SCALE GENOMIC DNA]</scope>
    <source>
        <strain evidence="11">CDC-D5610</strain>
    </source>
</reference>
<feature type="domain" description="Metallo-beta-lactamase" evidence="9">
    <location>
        <begin position="12"/>
        <end position="170"/>
    </location>
</feature>
<dbReference type="Gene3D" id="3.60.15.10">
    <property type="entry name" value="Ribonuclease Z/Hydroxyacylglutathione hydrolase-like"/>
    <property type="match status" value="1"/>
</dbReference>
<dbReference type="Proteomes" id="UP000201728">
    <property type="component" value="Chromosome"/>
</dbReference>
<dbReference type="SMART" id="SM00849">
    <property type="entry name" value="Lactamase_B"/>
    <property type="match status" value="1"/>
</dbReference>
<evidence type="ECO:0000256" key="7">
    <source>
        <dbReference type="ARBA" id="ARBA00023002"/>
    </source>
</evidence>
<proteinExistence type="inferred from homology"/>
<keyword evidence="8" id="KW-0408">Iron</keyword>
<evidence type="ECO:0000256" key="8">
    <source>
        <dbReference type="ARBA" id="ARBA00023004"/>
    </source>
</evidence>
<dbReference type="GO" id="GO:0046872">
    <property type="term" value="F:metal ion binding"/>
    <property type="evidence" value="ECO:0007669"/>
    <property type="project" value="UniProtKB-KW"/>
</dbReference>
<sequence>MLFRQLFDCESCTYTYLLACEVSKEAVLIDPVKEHVNRYLQLIHQLELKLVITMDTHLHADHITGTGELNQLTSCQIGMGIQTKAEFVSFKFSDNEVIDFNSFILKTMYTPGHTDDSYCFLVDNKLFTGDTLLIRGTGRTDIQGGSAKAQYESLSRLLSLPESTFVYPAHDYNGMTVSTIGEEKRFNPRLQVNSCEEYIALMEGLNLPKPKKMSLAIPANLRNGITDCRIMI</sequence>
<comment type="similarity">
    <text evidence="2">Belongs to the metallo-beta-lactamase superfamily. Glyoxalase II family.</text>
</comment>
<evidence type="ECO:0000313" key="10">
    <source>
        <dbReference type="EMBL" id="ASQ46404.1"/>
    </source>
</evidence>
<name>A0A222P3H3_9GAMM</name>
<keyword evidence="11" id="KW-1185">Reference proteome</keyword>
<keyword evidence="3" id="KW-0479">Metal-binding</keyword>
<dbReference type="GO" id="GO:0070813">
    <property type="term" value="P:hydrogen sulfide metabolic process"/>
    <property type="evidence" value="ECO:0007669"/>
    <property type="project" value="TreeGrafter"/>
</dbReference>